<evidence type="ECO:0000313" key="1">
    <source>
        <dbReference type="EMBL" id="SBT54121.1"/>
    </source>
</evidence>
<dbReference type="EMBL" id="FLRD01000470">
    <property type="protein sequence ID" value="SBT54121.1"/>
    <property type="molecule type" value="Genomic_DNA"/>
</dbReference>
<reference evidence="2" key="1">
    <citation type="submission" date="2016-05" db="EMBL/GenBank/DDBJ databases">
        <authorList>
            <person name="Naeem Raeece"/>
        </authorList>
    </citation>
    <scope>NUCLEOTIDE SEQUENCE [LARGE SCALE GENOMIC DNA]</scope>
</reference>
<protein>
    <submittedName>
        <fullName evidence="1">PIR Superfamily Protein</fullName>
    </submittedName>
</protein>
<dbReference type="AlphaFoldDB" id="A0A1A9AD49"/>
<name>A0A1A9AD49_PLAOA</name>
<proteinExistence type="predicted"/>
<sequence length="309" mass="35540">MTKGITINDLPSKKYKIELEKGIHYKEVEQNMKDDTLTIHLDFWNTTLRGYLETYINDNINEWSKNDNKKRCRDFNHILDIILKKIKAKEVTNPQVSYDLIKLYINNAAETLFEPWDGECERKPKFPDHSDDIENMKNIDDLCEDIAYIKEKFSEIHSNHCNKIESYINEQISNLKSIYTTSEKKYSHILGYHSFTSFNDFDIITEKLKSTCQEGATRSLLTGDQTAMSQYPGRNTSIIAVTSLSGILSSFILLYKTTSFGSILNNLVGKKIKFGNNLSDESYHETLEDISESSHDGGYNILYNSIGDS</sequence>
<gene>
    <name evidence="1" type="ORF">POVWA1_065810</name>
</gene>
<accession>A0A1A9AD49</accession>
<keyword evidence="2" id="KW-1185">Reference proteome</keyword>
<evidence type="ECO:0000313" key="2">
    <source>
        <dbReference type="Proteomes" id="UP000078555"/>
    </source>
</evidence>
<dbReference type="Proteomes" id="UP000078555">
    <property type="component" value="Unassembled WGS sequence"/>
</dbReference>
<organism evidence="1 2">
    <name type="scientific">Plasmodium ovale wallikeri</name>
    <dbReference type="NCBI Taxonomy" id="864142"/>
    <lineage>
        <taxon>Eukaryota</taxon>
        <taxon>Sar</taxon>
        <taxon>Alveolata</taxon>
        <taxon>Apicomplexa</taxon>
        <taxon>Aconoidasida</taxon>
        <taxon>Haemosporida</taxon>
        <taxon>Plasmodiidae</taxon>
        <taxon>Plasmodium</taxon>
        <taxon>Plasmodium (Plasmodium)</taxon>
    </lineage>
</organism>